<reference evidence="2 3" key="1">
    <citation type="journal article" date="2017" name="BMC Genomics">
        <title>Comparative genomic and phylogenomic analyses of the Bifidobacteriaceae family.</title>
        <authorList>
            <person name="Lugli G.A."/>
            <person name="Milani C."/>
            <person name="Turroni F."/>
            <person name="Duranti S."/>
            <person name="Mancabelli L."/>
            <person name="Mangifesta M."/>
            <person name="Ferrario C."/>
            <person name="Modesto M."/>
            <person name="Mattarelli P."/>
            <person name="Jiri K."/>
            <person name="van Sinderen D."/>
            <person name="Ventura M."/>
        </authorList>
    </citation>
    <scope>NUCLEOTIDE SEQUENCE [LARGE SCALE GENOMIC DNA]</scope>
    <source>
        <strain evidence="2 3">DSM 100201</strain>
    </source>
</reference>
<name>A0A261FIR8_9BIFI</name>
<dbReference type="Gene3D" id="1.10.150.290">
    <property type="entry name" value="S-adenosyl-L-methionine-dependent methyltransferases"/>
    <property type="match status" value="1"/>
</dbReference>
<dbReference type="GO" id="GO:0032259">
    <property type="term" value="P:methylation"/>
    <property type="evidence" value="ECO:0007669"/>
    <property type="project" value="UniProtKB-KW"/>
</dbReference>
<dbReference type="PANTHER" id="PTHR43861:SF1">
    <property type="entry name" value="TRANS-ACONITATE 2-METHYLTRANSFERASE"/>
    <property type="match status" value="1"/>
</dbReference>
<dbReference type="EMBL" id="MWWV01000002">
    <property type="protein sequence ID" value="OZG59064.1"/>
    <property type="molecule type" value="Genomic_DNA"/>
</dbReference>
<feature type="domain" description="Methyltransferase" evidence="1">
    <location>
        <begin position="47"/>
        <end position="161"/>
    </location>
</feature>
<dbReference type="CDD" id="cd02440">
    <property type="entry name" value="AdoMet_MTases"/>
    <property type="match status" value="1"/>
</dbReference>
<protein>
    <submittedName>
        <fullName evidence="2">Trans-aconitate methyltransferase</fullName>
    </submittedName>
</protein>
<evidence type="ECO:0000313" key="3">
    <source>
        <dbReference type="Proteomes" id="UP000216444"/>
    </source>
</evidence>
<dbReference type="InterPro" id="IPR023149">
    <property type="entry name" value="Trans_acon_MeTrfase_C"/>
</dbReference>
<dbReference type="GO" id="GO:0030798">
    <property type="term" value="F:trans-aconitate 2-methyltransferase activity"/>
    <property type="evidence" value="ECO:0007669"/>
    <property type="project" value="InterPro"/>
</dbReference>
<gene>
    <name evidence="2" type="ORF">BTIS_0217</name>
</gene>
<proteinExistence type="predicted"/>
<keyword evidence="2" id="KW-0489">Methyltransferase</keyword>
<dbReference type="AlphaFoldDB" id="A0A261FIR8"/>
<dbReference type="Gene3D" id="3.40.50.150">
    <property type="entry name" value="Vaccinia Virus protein VP39"/>
    <property type="match status" value="1"/>
</dbReference>
<dbReference type="SUPFAM" id="SSF53335">
    <property type="entry name" value="S-adenosyl-L-methionine-dependent methyltransferases"/>
    <property type="match status" value="1"/>
</dbReference>
<evidence type="ECO:0000313" key="2">
    <source>
        <dbReference type="EMBL" id="OZG59064.1"/>
    </source>
</evidence>
<dbReference type="InterPro" id="IPR025714">
    <property type="entry name" value="Methyltranfer_dom"/>
</dbReference>
<accession>A0A261FIR8</accession>
<keyword evidence="2" id="KW-0808">Transferase</keyword>
<organism evidence="2 3">
    <name type="scientific">Bifidobacterium tissieri</name>
    <dbReference type="NCBI Taxonomy" id="1630162"/>
    <lineage>
        <taxon>Bacteria</taxon>
        <taxon>Bacillati</taxon>
        <taxon>Actinomycetota</taxon>
        <taxon>Actinomycetes</taxon>
        <taxon>Bifidobacteriales</taxon>
        <taxon>Bifidobacteriaceae</taxon>
        <taxon>Bifidobacterium</taxon>
    </lineage>
</organism>
<evidence type="ECO:0000259" key="1">
    <source>
        <dbReference type="Pfam" id="PF13847"/>
    </source>
</evidence>
<comment type="caution">
    <text evidence="2">The sequence shown here is derived from an EMBL/GenBank/DDBJ whole genome shotgun (WGS) entry which is preliminary data.</text>
</comment>
<sequence>MDIVLRKISVNRMVTWDSAQYLRFRNERTQPSRDLAMQLPADDGTVTRVLDIGCGPGNSTAVLRERYPHAHILGVDSSPEMIDAAKSAHPDIEFALCDVSRQDQLDALPHDFDVVFSNACIQWVPDHAHLIPAMLGLLRKDGTLAVQTPMNYEEPIHRIIAEIVHSAQYADRLPQQREFFNLTPPEYWELLHRYAASFRMWTTTYMHTLPSHEAIMDWYRGTGLRPYLQALSDDVERAAFEKQVFERVCDAYPVQSDGSIIFPFPRFFFTAIR</sequence>
<dbReference type="Proteomes" id="UP000216444">
    <property type="component" value="Unassembled WGS sequence"/>
</dbReference>
<keyword evidence="3" id="KW-1185">Reference proteome</keyword>
<dbReference type="PANTHER" id="PTHR43861">
    <property type="entry name" value="TRANS-ACONITATE 2-METHYLTRANSFERASE-RELATED"/>
    <property type="match status" value="1"/>
</dbReference>
<dbReference type="Pfam" id="PF13847">
    <property type="entry name" value="Methyltransf_31"/>
    <property type="match status" value="1"/>
</dbReference>
<dbReference type="InterPro" id="IPR029063">
    <property type="entry name" value="SAM-dependent_MTases_sf"/>
</dbReference>